<reference evidence="1 2" key="1">
    <citation type="journal article" date="2022" name="G3 (Bethesda)">
        <title>Enemy or ally: a genomic approach to elucidate the lifestyle of Phyllosticta citrichinaensis.</title>
        <authorList>
            <person name="Buijs V.A."/>
            <person name="Groenewald J.Z."/>
            <person name="Haridas S."/>
            <person name="LaButti K.M."/>
            <person name="Lipzen A."/>
            <person name="Martin F.M."/>
            <person name="Barry K."/>
            <person name="Grigoriev I.V."/>
            <person name="Crous P.W."/>
            <person name="Seidl M.F."/>
        </authorList>
    </citation>
    <scope>NUCLEOTIDE SEQUENCE [LARGE SCALE GENOMIC DNA]</scope>
    <source>
        <strain evidence="1 2">CBS 129764</strain>
    </source>
</reference>
<name>A0ABR1XK96_9PEZI</name>
<accession>A0ABR1XK96</accession>
<keyword evidence="2" id="KW-1185">Reference proteome</keyword>
<gene>
    <name evidence="1" type="ORF">IWX90DRAFT_507456</name>
</gene>
<dbReference type="Proteomes" id="UP001456524">
    <property type="component" value="Unassembled WGS sequence"/>
</dbReference>
<feature type="non-terminal residue" evidence="1">
    <location>
        <position position="319"/>
    </location>
</feature>
<comment type="caution">
    <text evidence="1">The sequence shown here is derived from an EMBL/GenBank/DDBJ whole genome shotgun (WGS) entry which is preliminary data.</text>
</comment>
<proteinExistence type="predicted"/>
<sequence length="319" mass="33778">MMRKALTVLAKNKVLTKPKSPASSTRKSAVTIQQGLVRGLGDKTCGRREGWQITSEVGKVEGVLGLLGRLGIVAVLHLRIRAPLALPNDLLHLRIQREGGTLSVLPVPPLPALLRKHLGVDLHGGVRRRGSALLALALAVSVVLGHVNVHRGVHAAVGLVDSSIDSGGDLLLPFQLPHDRVEVDGQHLSREPDPRLVTSSSLPAPDLVAQQLLDVVKLDAQGGQLLELAGVLSRVEGRRQDSCLGLVDASFGGAAAGALAAGDFSRLDVVVHEALWAVFHERHERALGRLVGRSQRGGVCHGEVGRGIAAGRRVDAERH</sequence>
<organism evidence="1 2">
    <name type="scientific">Phyllosticta citrichinensis</name>
    <dbReference type="NCBI Taxonomy" id="1130410"/>
    <lineage>
        <taxon>Eukaryota</taxon>
        <taxon>Fungi</taxon>
        <taxon>Dikarya</taxon>
        <taxon>Ascomycota</taxon>
        <taxon>Pezizomycotina</taxon>
        <taxon>Dothideomycetes</taxon>
        <taxon>Dothideomycetes incertae sedis</taxon>
        <taxon>Botryosphaeriales</taxon>
        <taxon>Phyllostictaceae</taxon>
        <taxon>Phyllosticta</taxon>
    </lineage>
</organism>
<evidence type="ECO:0000313" key="1">
    <source>
        <dbReference type="EMBL" id="KAK8159236.1"/>
    </source>
</evidence>
<dbReference type="EMBL" id="JBBWUH010000008">
    <property type="protein sequence ID" value="KAK8159236.1"/>
    <property type="molecule type" value="Genomic_DNA"/>
</dbReference>
<evidence type="ECO:0000313" key="2">
    <source>
        <dbReference type="Proteomes" id="UP001456524"/>
    </source>
</evidence>
<protein>
    <submittedName>
        <fullName evidence="1">Uncharacterized protein</fullName>
    </submittedName>
</protein>